<dbReference type="InterPro" id="IPR000551">
    <property type="entry name" value="MerR-type_HTH_dom"/>
</dbReference>
<dbReference type="GO" id="GO:0003700">
    <property type="term" value="F:DNA-binding transcription factor activity"/>
    <property type="evidence" value="ECO:0007669"/>
    <property type="project" value="InterPro"/>
</dbReference>
<evidence type="ECO:0000256" key="2">
    <source>
        <dbReference type="ARBA" id="ARBA00023015"/>
    </source>
</evidence>
<name>A0AA37Q8V6_9BACT</name>
<dbReference type="InterPro" id="IPR047057">
    <property type="entry name" value="MerR_fam"/>
</dbReference>
<dbReference type="SMART" id="SM00422">
    <property type="entry name" value="HTH_MERR"/>
    <property type="match status" value="1"/>
</dbReference>
<dbReference type="PRINTS" id="PR00040">
    <property type="entry name" value="HTHMERR"/>
</dbReference>
<dbReference type="PANTHER" id="PTHR30204:SF69">
    <property type="entry name" value="MERR-FAMILY TRANSCRIPTIONAL REGULATOR"/>
    <property type="match status" value="1"/>
</dbReference>
<evidence type="ECO:0000256" key="1">
    <source>
        <dbReference type="ARBA" id="ARBA00022491"/>
    </source>
</evidence>
<reference evidence="6" key="1">
    <citation type="submission" date="2022-08" db="EMBL/GenBank/DDBJ databases">
        <title>Draft genome sequencing of Roseisolibacter agri AW1220.</title>
        <authorList>
            <person name="Tobiishi Y."/>
            <person name="Tonouchi A."/>
        </authorList>
    </citation>
    <scope>NUCLEOTIDE SEQUENCE</scope>
    <source>
        <strain evidence="6">AW1220</strain>
    </source>
</reference>
<evidence type="ECO:0000313" key="7">
    <source>
        <dbReference type="Proteomes" id="UP001161325"/>
    </source>
</evidence>
<gene>
    <name evidence="6" type="ORF">rosag_33700</name>
</gene>
<keyword evidence="3" id="KW-0238">DNA-binding</keyword>
<dbReference type="RefSeq" id="WP_284351308.1">
    <property type="nucleotide sequence ID" value="NZ_BRXS01000005.1"/>
</dbReference>
<protein>
    <submittedName>
        <fullName evidence="6">MerR family transcriptional regulator</fullName>
    </submittedName>
</protein>
<dbReference type="Gene3D" id="1.10.1660.10">
    <property type="match status" value="1"/>
</dbReference>
<evidence type="ECO:0000259" key="5">
    <source>
        <dbReference type="PROSITE" id="PS50937"/>
    </source>
</evidence>
<dbReference type="PROSITE" id="PS50937">
    <property type="entry name" value="HTH_MERR_2"/>
    <property type="match status" value="1"/>
</dbReference>
<dbReference type="GO" id="GO:0003677">
    <property type="term" value="F:DNA binding"/>
    <property type="evidence" value="ECO:0007669"/>
    <property type="project" value="UniProtKB-KW"/>
</dbReference>
<dbReference type="AlphaFoldDB" id="A0AA37Q8V6"/>
<sequence length="158" mass="17128">MDGVNDGMSIGEVARRAGLEPSAIRYYESAGLLPEPARVSGRRRYDEDVLEWLSLIALAREAGFTIAEIRQLVTDFAPGTRPAARWQVLATRKLAEIDAMVARAERMRAVLRVALDCGCFRLEDCSALLAVDPVDGLNPCAMPAAAVEAARKRSAAAR</sequence>
<proteinExistence type="predicted"/>
<dbReference type="Proteomes" id="UP001161325">
    <property type="component" value="Unassembled WGS sequence"/>
</dbReference>
<keyword evidence="7" id="KW-1185">Reference proteome</keyword>
<keyword evidence="4" id="KW-0804">Transcription</keyword>
<evidence type="ECO:0000313" key="6">
    <source>
        <dbReference type="EMBL" id="GLC26857.1"/>
    </source>
</evidence>
<dbReference type="InterPro" id="IPR009061">
    <property type="entry name" value="DNA-bd_dom_put_sf"/>
</dbReference>
<evidence type="ECO:0000256" key="3">
    <source>
        <dbReference type="ARBA" id="ARBA00023125"/>
    </source>
</evidence>
<dbReference type="Pfam" id="PF13411">
    <property type="entry name" value="MerR_1"/>
    <property type="match status" value="1"/>
</dbReference>
<accession>A0AA37Q8V6</accession>
<keyword evidence="2" id="KW-0805">Transcription regulation</keyword>
<comment type="caution">
    <text evidence="6">The sequence shown here is derived from an EMBL/GenBank/DDBJ whole genome shotgun (WGS) entry which is preliminary data.</text>
</comment>
<organism evidence="6 7">
    <name type="scientific">Roseisolibacter agri</name>
    <dbReference type="NCBI Taxonomy" id="2014610"/>
    <lineage>
        <taxon>Bacteria</taxon>
        <taxon>Pseudomonadati</taxon>
        <taxon>Gemmatimonadota</taxon>
        <taxon>Gemmatimonadia</taxon>
        <taxon>Gemmatimonadales</taxon>
        <taxon>Gemmatimonadaceae</taxon>
        <taxon>Roseisolibacter</taxon>
    </lineage>
</organism>
<evidence type="ECO:0000256" key="4">
    <source>
        <dbReference type="ARBA" id="ARBA00023163"/>
    </source>
</evidence>
<keyword evidence="1" id="KW-0678">Repressor</keyword>
<dbReference type="EMBL" id="BRXS01000005">
    <property type="protein sequence ID" value="GLC26857.1"/>
    <property type="molecule type" value="Genomic_DNA"/>
</dbReference>
<feature type="domain" description="HTH merR-type" evidence="5">
    <location>
        <begin position="7"/>
        <end position="75"/>
    </location>
</feature>
<dbReference type="PANTHER" id="PTHR30204">
    <property type="entry name" value="REDOX-CYCLING DRUG-SENSING TRANSCRIPTIONAL ACTIVATOR SOXR"/>
    <property type="match status" value="1"/>
</dbReference>
<dbReference type="SUPFAM" id="SSF46955">
    <property type="entry name" value="Putative DNA-binding domain"/>
    <property type="match status" value="1"/>
</dbReference>